<dbReference type="Pfam" id="PF00756">
    <property type="entry name" value="Esterase"/>
    <property type="match status" value="1"/>
</dbReference>
<comment type="caution">
    <text evidence="2">The sequence shown here is derived from an EMBL/GenBank/DDBJ whole genome shotgun (WGS) entry which is preliminary data.</text>
</comment>
<keyword evidence="1" id="KW-0472">Membrane</keyword>
<dbReference type="RefSeq" id="WP_150863366.1">
    <property type="nucleotide sequence ID" value="NZ_VYXP01000003.1"/>
</dbReference>
<accession>A0A5N0TEX3</accession>
<dbReference type="AlphaFoldDB" id="A0A5N0TEX3"/>
<evidence type="ECO:0000256" key="1">
    <source>
        <dbReference type="SAM" id="Phobius"/>
    </source>
</evidence>
<keyword evidence="1" id="KW-1133">Transmembrane helix</keyword>
<evidence type="ECO:0000313" key="3">
    <source>
        <dbReference type="Proteomes" id="UP000325372"/>
    </source>
</evidence>
<protein>
    <submittedName>
        <fullName evidence="2">Esterase family protein</fullName>
    </submittedName>
</protein>
<dbReference type="SUPFAM" id="SSF53474">
    <property type="entry name" value="alpha/beta-Hydrolases"/>
    <property type="match status" value="1"/>
</dbReference>
<dbReference type="Gene3D" id="3.40.50.1820">
    <property type="entry name" value="alpha/beta hydrolase"/>
    <property type="match status" value="1"/>
</dbReference>
<dbReference type="Proteomes" id="UP000325372">
    <property type="component" value="Unassembled WGS sequence"/>
</dbReference>
<gene>
    <name evidence="2" type="ORF">F3N42_05410</name>
</gene>
<evidence type="ECO:0000313" key="2">
    <source>
        <dbReference type="EMBL" id="KAA9132657.1"/>
    </source>
</evidence>
<keyword evidence="1" id="KW-0812">Transmembrane</keyword>
<sequence length="343" mass="37773">MTDGSRVVAVVRTAVLAGIVAISVPLAADETRTDGLDIRTGLEPGVDNTHRAGVDPGRLEGPFEWRSDVYPDTVRLWWVFVPAQYDPDLPANLLVFQDGHRAVHPEGSLQIPVVLANLAHDGVIPPTIGVFVTPGHRGEPWPADLEWGNPNHRAQEYDALDDRYVTMLADELLPQVEARFNVSADPTRRAIGGTSSGAMAAFTAAWLRPDQFGNVISFIGSYVSIGFRQPSEESGGHWVPGGQDWPALLRRESIRPLAIYLQDGVNDLDNEWGHWFLANRQMAAALRYANRAADEQGDDGPRYRLETVWTDGEHADRHAGILMPEALRWIWGEVATASVNSPR</sequence>
<keyword evidence="3" id="KW-1185">Reference proteome</keyword>
<dbReference type="PANTHER" id="PTHR48098:SF3">
    <property type="entry name" value="IRON(III) ENTEROBACTIN ESTERASE"/>
    <property type="match status" value="1"/>
</dbReference>
<dbReference type="InterPro" id="IPR029058">
    <property type="entry name" value="AB_hydrolase_fold"/>
</dbReference>
<name>A0A5N0TEX3_9GAMM</name>
<dbReference type="EMBL" id="VYXP01000003">
    <property type="protein sequence ID" value="KAA9132657.1"/>
    <property type="molecule type" value="Genomic_DNA"/>
</dbReference>
<dbReference type="InterPro" id="IPR050583">
    <property type="entry name" value="Mycobacterial_A85_antigen"/>
</dbReference>
<dbReference type="InterPro" id="IPR000801">
    <property type="entry name" value="Esterase-like"/>
</dbReference>
<feature type="transmembrane region" description="Helical" evidence="1">
    <location>
        <begin position="7"/>
        <end position="28"/>
    </location>
</feature>
<reference evidence="2 3" key="1">
    <citation type="submission" date="2019-09" db="EMBL/GenBank/DDBJ databases">
        <title>Wenzhouxiangella sp. Genome sequencing and assembly.</title>
        <authorList>
            <person name="Zhang R."/>
        </authorList>
    </citation>
    <scope>NUCLEOTIDE SEQUENCE [LARGE SCALE GENOMIC DNA]</scope>
    <source>
        <strain evidence="2 3">W260</strain>
    </source>
</reference>
<proteinExistence type="predicted"/>
<dbReference type="PANTHER" id="PTHR48098">
    <property type="entry name" value="ENTEROCHELIN ESTERASE-RELATED"/>
    <property type="match status" value="1"/>
</dbReference>
<organism evidence="2 3">
    <name type="scientific">Marinihelvus fidelis</name>
    <dbReference type="NCBI Taxonomy" id="2613842"/>
    <lineage>
        <taxon>Bacteria</taxon>
        <taxon>Pseudomonadati</taxon>
        <taxon>Pseudomonadota</taxon>
        <taxon>Gammaproteobacteria</taxon>
        <taxon>Chromatiales</taxon>
        <taxon>Wenzhouxiangellaceae</taxon>
        <taxon>Marinihelvus</taxon>
    </lineage>
</organism>